<dbReference type="InterPro" id="IPR025714">
    <property type="entry name" value="Methyltranfer_dom"/>
</dbReference>
<dbReference type="PANTHER" id="PTHR43861">
    <property type="entry name" value="TRANS-ACONITATE 2-METHYLTRANSFERASE-RELATED"/>
    <property type="match status" value="1"/>
</dbReference>
<feature type="domain" description="Methyltransferase" evidence="1">
    <location>
        <begin position="38"/>
        <end position="141"/>
    </location>
</feature>
<dbReference type="SUPFAM" id="SSF53335">
    <property type="entry name" value="S-adenosyl-L-methionine-dependent methyltransferases"/>
    <property type="match status" value="1"/>
</dbReference>
<dbReference type="Gene3D" id="3.40.50.150">
    <property type="entry name" value="Vaccinia Virus protein VP39"/>
    <property type="match status" value="1"/>
</dbReference>
<proteinExistence type="predicted"/>
<evidence type="ECO:0000313" key="2">
    <source>
        <dbReference type="EMBL" id="JAV89394.1"/>
    </source>
</evidence>
<dbReference type="Pfam" id="PF13847">
    <property type="entry name" value="Methyltransf_31"/>
    <property type="match status" value="1"/>
</dbReference>
<evidence type="ECO:0000259" key="1">
    <source>
        <dbReference type="Pfam" id="PF13847"/>
    </source>
</evidence>
<name>A0A1Y1MUP0_PHOPY</name>
<dbReference type="GO" id="GO:0008168">
    <property type="term" value="F:methyltransferase activity"/>
    <property type="evidence" value="ECO:0007669"/>
    <property type="project" value="UniProtKB-KW"/>
</dbReference>
<dbReference type="EMBL" id="GEZM01020115">
    <property type="protein sequence ID" value="JAV89394.1"/>
    <property type="molecule type" value="Transcribed_RNA"/>
</dbReference>
<dbReference type="GO" id="GO:0032259">
    <property type="term" value="P:methylation"/>
    <property type="evidence" value="ECO:0007669"/>
    <property type="project" value="UniProtKB-KW"/>
</dbReference>
<protein>
    <recommendedName>
        <fullName evidence="1">Methyltransferase domain-containing protein</fullName>
    </recommendedName>
</protein>
<sequence>MNNPELYDKTGKILDVHMECVIKDYLGHFSRNGTKQKLALDLGSGPGWFSYKYLYQMFSSDIKKMIGVDQSENMVKYANDHYGCEAITFRKFNFLTDQIPSDFQERFDYVFSFWALQYLSDYTYGFRRILQMMKSGGDALLVFPASCQFFDMYKVVWTSPKWSKFIEKDDIMDVPFQNCENREETLREYLCPLGFHTMVSEIREFSLYFCEETAKGCLWACLPVLDKIPKGLRSEFVEDHMKEWTPRRNADNEQIQYVIDYRLFVIYAKK</sequence>
<accession>A0A1Y1MUP0</accession>
<dbReference type="AlphaFoldDB" id="A0A1Y1MUP0"/>
<dbReference type="InterPro" id="IPR029063">
    <property type="entry name" value="SAM-dependent_MTases_sf"/>
</dbReference>
<reference evidence="2" key="1">
    <citation type="journal article" date="2016" name="Sci. Rep.">
        <title>Molecular characterization of firefly nuptial gifts: a multi-omics approach sheds light on postcopulatory sexual selection.</title>
        <authorList>
            <person name="Al-Wathiqui N."/>
            <person name="Fallon T.R."/>
            <person name="South A."/>
            <person name="Weng J.K."/>
            <person name="Lewis S.M."/>
        </authorList>
    </citation>
    <scope>NUCLEOTIDE SEQUENCE</scope>
</reference>
<organism evidence="2">
    <name type="scientific">Photinus pyralis</name>
    <name type="common">Common eastern firefly</name>
    <name type="synonym">Lampyris pyralis</name>
    <dbReference type="NCBI Taxonomy" id="7054"/>
    <lineage>
        <taxon>Eukaryota</taxon>
        <taxon>Metazoa</taxon>
        <taxon>Ecdysozoa</taxon>
        <taxon>Arthropoda</taxon>
        <taxon>Hexapoda</taxon>
        <taxon>Insecta</taxon>
        <taxon>Pterygota</taxon>
        <taxon>Neoptera</taxon>
        <taxon>Endopterygota</taxon>
        <taxon>Coleoptera</taxon>
        <taxon>Polyphaga</taxon>
        <taxon>Elateriformia</taxon>
        <taxon>Elateroidea</taxon>
        <taxon>Lampyridae</taxon>
        <taxon>Lampyrinae</taxon>
        <taxon>Photinus</taxon>
    </lineage>
</organism>
<dbReference type="PANTHER" id="PTHR43861:SF1">
    <property type="entry name" value="TRANS-ACONITATE 2-METHYLTRANSFERASE"/>
    <property type="match status" value="1"/>
</dbReference>
<dbReference type="CDD" id="cd02440">
    <property type="entry name" value="AdoMet_MTases"/>
    <property type="match status" value="1"/>
</dbReference>